<evidence type="ECO:0000256" key="8">
    <source>
        <dbReference type="ARBA" id="ARBA00022723"/>
    </source>
</evidence>
<dbReference type="SUPFAM" id="SSF81452">
    <property type="entry name" value="Cytochrome c oxidase subunit III-like"/>
    <property type="match status" value="1"/>
</dbReference>
<feature type="transmembrane region" description="Helical" evidence="16">
    <location>
        <begin position="543"/>
        <end position="564"/>
    </location>
</feature>
<comment type="caution">
    <text evidence="18">The sequence shown here is derived from an EMBL/GenBank/DDBJ whole genome shotgun (WGS) entry which is preliminary data.</text>
</comment>
<dbReference type="GO" id="GO:0022904">
    <property type="term" value="P:respiratory electron transport chain"/>
    <property type="evidence" value="ECO:0007669"/>
    <property type="project" value="InterPro"/>
</dbReference>
<dbReference type="Pfam" id="PF00115">
    <property type="entry name" value="COX1"/>
    <property type="match status" value="1"/>
</dbReference>
<evidence type="ECO:0000256" key="5">
    <source>
        <dbReference type="ARBA" id="ARBA00022617"/>
    </source>
</evidence>
<feature type="transmembrane region" description="Helical" evidence="16">
    <location>
        <begin position="772"/>
        <end position="791"/>
    </location>
</feature>
<keyword evidence="11" id="KW-0408">Iron</keyword>
<keyword evidence="9 14" id="KW-0249">Electron transport</keyword>
<evidence type="ECO:0000256" key="14">
    <source>
        <dbReference type="RuleBase" id="RU000370"/>
    </source>
</evidence>
<evidence type="ECO:0000313" key="19">
    <source>
        <dbReference type="Proteomes" id="UP000475385"/>
    </source>
</evidence>
<name>A0A6M1LDY5_9PROT</name>
<feature type="region of interest" description="Disordered" evidence="15">
    <location>
        <begin position="1"/>
        <end position="47"/>
    </location>
</feature>
<comment type="subcellular location">
    <subcellularLocation>
        <location evidence="1">Cell membrane</location>
        <topology evidence="1">Multi-pass membrane protein</topology>
    </subcellularLocation>
</comment>
<dbReference type="InterPro" id="IPR023616">
    <property type="entry name" value="Cyt_c_oxase-like_su1_dom"/>
</dbReference>
<comment type="similarity">
    <text evidence="2 14">Belongs to the heme-copper respiratory oxidase family.</text>
</comment>
<protein>
    <submittedName>
        <fullName evidence="18">Cytochrome ubiquinol oxidase subunit I</fullName>
    </submittedName>
</protein>
<gene>
    <name evidence="18" type="ORF">G3576_00050</name>
</gene>
<feature type="transmembrane region" description="Helical" evidence="16">
    <location>
        <begin position="677"/>
        <end position="697"/>
    </location>
</feature>
<dbReference type="PROSITE" id="PS50855">
    <property type="entry name" value="COX1"/>
    <property type="match status" value="1"/>
</dbReference>
<proteinExistence type="inferred from homology"/>
<dbReference type="AlphaFoldDB" id="A0A6M1LDY5"/>
<evidence type="ECO:0000256" key="13">
    <source>
        <dbReference type="ARBA" id="ARBA00023136"/>
    </source>
</evidence>
<feature type="transmembrane region" description="Helical" evidence="16">
    <location>
        <begin position="110"/>
        <end position="133"/>
    </location>
</feature>
<keyword evidence="3 14" id="KW-0813">Transport</keyword>
<keyword evidence="8" id="KW-0479">Metal-binding</keyword>
<feature type="transmembrane region" description="Helical" evidence="16">
    <location>
        <begin position="648"/>
        <end position="671"/>
    </location>
</feature>
<dbReference type="Proteomes" id="UP000475385">
    <property type="component" value="Unassembled WGS sequence"/>
</dbReference>
<evidence type="ECO:0000259" key="17">
    <source>
        <dbReference type="PROSITE" id="PS50855"/>
    </source>
</evidence>
<dbReference type="GO" id="GO:0004129">
    <property type="term" value="F:cytochrome-c oxidase activity"/>
    <property type="evidence" value="ECO:0007669"/>
    <property type="project" value="InterPro"/>
</dbReference>
<evidence type="ECO:0000256" key="3">
    <source>
        <dbReference type="ARBA" id="ARBA00022448"/>
    </source>
</evidence>
<evidence type="ECO:0000256" key="11">
    <source>
        <dbReference type="ARBA" id="ARBA00023004"/>
    </source>
</evidence>
<feature type="transmembrane region" description="Helical" evidence="16">
    <location>
        <begin position="432"/>
        <end position="455"/>
    </location>
</feature>
<dbReference type="InterPro" id="IPR035973">
    <property type="entry name" value="Cyt_c_oxidase_su3-like_sf"/>
</dbReference>
<keyword evidence="4" id="KW-1003">Cell membrane</keyword>
<organism evidence="18 19">
    <name type="scientific">Falsiroseomonas algicola</name>
    <dbReference type="NCBI Taxonomy" id="2716930"/>
    <lineage>
        <taxon>Bacteria</taxon>
        <taxon>Pseudomonadati</taxon>
        <taxon>Pseudomonadota</taxon>
        <taxon>Alphaproteobacteria</taxon>
        <taxon>Acetobacterales</taxon>
        <taxon>Roseomonadaceae</taxon>
        <taxon>Falsiroseomonas</taxon>
    </lineage>
</organism>
<feature type="transmembrane region" description="Helical" evidence="16">
    <location>
        <begin position="324"/>
        <end position="349"/>
    </location>
</feature>
<dbReference type="SUPFAM" id="SSF81442">
    <property type="entry name" value="Cytochrome c oxidase subunit I-like"/>
    <property type="match status" value="1"/>
</dbReference>
<dbReference type="Gene3D" id="1.20.210.10">
    <property type="entry name" value="Cytochrome c oxidase-like, subunit I domain"/>
    <property type="match status" value="1"/>
</dbReference>
<dbReference type="GO" id="GO:0005886">
    <property type="term" value="C:plasma membrane"/>
    <property type="evidence" value="ECO:0007669"/>
    <property type="project" value="UniProtKB-SubCell"/>
</dbReference>
<feature type="transmembrane region" description="Helical" evidence="16">
    <location>
        <begin position="727"/>
        <end position="752"/>
    </location>
</feature>
<keyword evidence="6 14" id="KW-0679">Respiratory chain</keyword>
<evidence type="ECO:0000256" key="7">
    <source>
        <dbReference type="ARBA" id="ARBA00022692"/>
    </source>
</evidence>
<dbReference type="InterPro" id="IPR036927">
    <property type="entry name" value="Cyt_c_oxase-like_su1_sf"/>
</dbReference>
<feature type="transmembrane region" description="Helical" evidence="16">
    <location>
        <begin position="195"/>
        <end position="216"/>
    </location>
</feature>
<feature type="domain" description="Cytochrome oxidase subunit I profile" evidence="17">
    <location>
        <begin position="94"/>
        <end position="589"/>
    </location>
</feature>
<evidence type="ECO:0000256" key="9">
    <source>
        <dbReference type="ARBA" id="ARBA00022982"/>
    </source>
</evidence>
<feature type="transmembrane region" description="Helical" evidence="16">
    <location>
        <begin position="276"/>
        <end position="304"/>
    </location>
</feature>
<evidence type="ECO:0000256" key="15">
    <source>
        <dbReference type="SAM" id="MobiDB-lite"/>
    </source>
</evidence>
<keyword evidence="12" id="KW-0186">Copper</keyword>
<dbReference type="Gene3D" id="1.20.120.80">
    <property type="entry name" value="Cytochrome c oxidase, subunit III, four-helix bundle"/>
    <property type="match status" value="1"/>
</dbReference>
<evidence type="ECO:0000256" key="16">
    <source>
        <dbReference type="SAM" id="Phobius"/>
    </source>
</evidence>
<dbReference type="PROSITE" id="PS00077">
    <property type="entry name" value="COX1_CUB"/>
    <property type="match status" value="1"/>
</dbReference>
<dbReference type="GO" id="GO:0020037">
    <property type="term" value="F:heme binding"/>
    <property type="evidence" value="ECO:0007669"/>
    <property type="project" value="InterPro"/>
</dbReference>
<feature type="transmembrane region" description="Helical" evidence="16">
    <location>
        <begin position="503"/>
        <end position="523"/>
    </location>
</feature>
<feature type="transmembrane region" description="Helical" evidence="16">
    <location>
        <begin position="803"/>
        <end position="827"/>
    </location>
</feature>
<feature type="transmembrane region" description="Helical" evidence="16">
    <location>
        <begin position="240"/>
        <end position="264"/>
    </location>
</feature>
<dbReference type="PANTHER" id="PTHR10422:SF35">
    <property type="entry name" value="CYTOCHROME BO(3) UBIQUINOL OXIDASE SUBUNIT 1"/>
    <property type="match status" value="1"/>
</dbReference>
<dbReference type="InterPro" id="IPR023615">
    <property type="entry name" value="Cyt_c_Oxase_su1_BS"/>
</dbReference>
<evidence type="ECO:0000256" key="1">
    <source>
        <dbReference type="ARBA" id="ARBA00004651"/>
    </source>
</evidence>
<keyword evidence="10 16" id="KW-1133">Transmembrane helix</keyword>
<reference evidence="18 19" key="2">
    <citation type="submission" date="2020-03" db="EMBL/GenBank/DDBJ databases">
        <title>Roseomonas stagni sp. nov., isolated from pond water in Japan.</title>
        <authorList>
            <person name="Furuhata K."/>
            <person name="Miyamoto H."/>
            <person name="Goto K."/>
        </authorList>
    </citation>
    <scope>NUCLEOTIDE SEQUENCE [LARGE SCALE GENOMIC DNA]</scope>
    <source>
        <strain evidence="18 19">PeD5</strain>
    </source>
</reference>
<sequence>MGCADRAGPDGTRRAAHHRRGHPADERGHDRGLDRRRAGPQARQPHAELRECAGWPGTPRRLRLAGEPEVTPTQALPNPLPRPEGELEALEEVWKRPRGWRFVTVVNNNWIGVLYLGTAGLFCVFAVILSLLMRAQLTVGGNDILEAGTYNQVFTVHGTAMMFLFAVPAVEALGVYLLPAMLAARDLPFPRLSAYAFWAYAIGGFFFFLSLFWGVAPDGGWFMYPPLTGKEYSPGINADFWLLGIGFIEISAIAGAIEIIVGVLRNRPPGMTLGRMPIFAWAMLVFAVMIVFAFPAVILATILLELERAFDWPFFLSARGGDPLLWQHLFWFFGHPEVYIIFLPAAGAVSMIVPAMAGTRLVGYGLVATALVATGFLSFGLWVHHMYATGIPSLSLAFFSAASFAVAVPTGVQVFAWIATLASGRPRMEVPMLFVIGFLFIFVLGGLTGVMVAVVPFDWQAHDTYFIVAHLHYVLIGGMVFPLLAGLYYWAPLASGGGLRYGRWVFWLLFGGVNLTFFPMHVAGLMGMPRRVWTYPEGMGLELWNILSTIGAGVSALGIVLLIADLAKNFRMSSGGTDSNPHKAGSLEWLPQGNYNTRSIPLITSRDPLWDQPGLAAQVEAGQHFLPGTVSGRRETLVTSAVDAAPQYIAIVPGPGWAHVIAAVGTAGFFLALTVQWVMISAAFGAVALAAVLYWLWTGTDLGPVRGPADIGGGYTLPLYVTGRDNLGWWAVVVLMLVDGTVFGCVAFTHIFLWLSNGPESWPPSGTTLPGLMAPAISAALVAASAAVVMLSDAVLKRGGRWAVAALLLVALALLGAGMGLDLQALWEAGVRPTAHAFGASLYANQFWQLLHLGIIAVMAMYVVARIAAGLVGAVRRVSFDVVRLFWFYVVGQALAGLALTHLFPRGAGVA</sequence>
<evidence type="ECO:0000256" key="10">
    <source>
        <dbReference type="ARBA" id="ARBA00022989"/>
    </source>
</evidence>
<feature type="transmembrane region" description="Helical" evidence="16">
    <location>
        <begin position="396"/>
        <end position="420"/>
    </location>
</feature>
<feature type="compositionally biased region" description="Basic and acidic residues" evidence="15">
    <location>
        <begin position="22"/>
        <end position="37"/>
    </location>
</feature>
<keyword evidence="19" id="KW-1185">Reference proteome</keyword>
<feature type="transmembrane region" description="Helical" evidence="16">
    <location>
        <begin position="886"/>
        <end position="904"/>
    </location>
</feature>
<reference evidence="18 19" key="1">
    <citation type="submission" date="2020-02" db="EMBL/GenBank/DDBJ databases">
        <authorList>
            <person name="Kim H.M."/>
            <person name="Jeon C.O."/>
        </authorList>
    </citation>
    <scope>NUCLEOTIDE SEQUENCE [LARGE SCALE GENOMIC DNA]</scope>
    <source>
        <strain evidence="18 19">PeD5</strain>
    </source>
</reference>
<dbReference type="GO" id="GO:0009060">
    <property type="term" value="P:aerobic respiration"/>
    <property type="evidence" value="ECO:0007669"/>
    <property type="project" value="InterPro"/>
</dbReference>
<evidence type="ECO:0000256" key="2">
    <source>
        <dbReference type="ARBA" id="ARBA00009578"/>
    </source>
</evidence>
<feature type="transmembrane region" description="Helical" evidence="16">
    <location>
        <begin position="467"/>
        <end position="491"/>
    </location>
</feature>
<accession>A0A6M1LDY5</accession>
<dbReference type="InterPro" id="IPR000883">
    <property type="entry name" value="Cyt_C_Oxase_1"/>
</dbReference>
<evidence type="ECO:0000256" key="4">
    <source>
        <dbReference type="ARBA" id="ARBA00022475"/>
    </source>
</evidence>
<evidence type="ECO:0000256" key="12">
    <source>
        <dbReference type="ARBA" id="ARBA00023008"/>
    </source>
</evidence>
<dbReference type="GO" id="GO:0015990">
    <property type="term" value="P:electron transport coupled proton transport"/>
    <property type="evidence" value="ECO:0007669"/>
    <property type="project" value="TreeGrafter"/>
</dbReference>
<keyword evidence="13 16" id="KW-0472">Membrane</keyword>
<keyword evidence="7 14" id="KW-0812">Transmembrane</keyword>
<dbReference type="EMBL" id="JAAIKB010000001">
    <property type="protein sequence ID" value="NGM18387.1"/>
    <property type="molecule type" value="Genomic_DNA"/>
</dbReference>
<evidence type="ECO:0000256" key="6">
    <source>
        <dbReference type="ARBA" id="ARBA00022660"/>
    </source>
</evidence>
<feature type="transmembrane region" description="Helical" evidence="16">
    <location>
        <begin position="847"/>
        <end position="874"/>
    </location>
</feature>
<feature type="transmembrane region" description="Helical" evidence="16">
    <location>
        <begin position="160"/>
        <end position="183"/>
    </location>
</feature>
<dbReference type="GO" id="GO:0046872">
    <property type="term" value="F:metal ion binding"/>
    <property type="evidence" value="ECO:0007669"/>
    <property type="project" value="UniProtKB-KW"/>
</dbReference>
<dbReference type="InterPro" id="IPR013833">
    <property type="entry name" value="Cyt_c_oxidase_su3_a-hlx"/>
</dbReference>
<keyword evidence="5 14" id="KW-0349">Heme</keyword>
<evidence type="ECO:0000313" key="18">
    <source>
        <dbReference type="EMBL" id="NGM18387.1"/>
    </source>
</evidence>
<dbReference type="PRINTS" id="PR01165">
    <property type="entry name" value="CYCOXIDASEI"/>
</dbReference>
<feature type="transmembrane region" description="Helical" evidence="16">
    <location>
        <begin position="361"/>
        <end position="384"/>
    </location>
</feature>
<dbReference type="PANTHER" id="PTHR10422">
    <property type="entry name" value="CYTOCHROME C OXIDASE SUBUNIT 1"/>
    <property type="match status" value="1"/>
</dbReference>